<dbReference type="CDD" id="cd06225">
    <property type="entry name" value="HAMP"/>
    <property type="match status" value="1"/>
</dbReference>
<dbReference type="Proteomes" id="UP000465240">
    <property type="component" value="Unassembled WGS sequence"/>
</dbReference>
<feature type="transmembrane region" description="Helical" evidence="7">
    <location>
        <begin position="128"/>
        <end position="151"/>
    </location>
</feature>
<dbReference type="PROSITE" id="PS50125">
    <property type="entry name" value="GUANYLATE_CYCLASE_2"/>
    <property type="match status" value="1"/>
</dbReference>
<feature type="domain" description="HAMP" evidence="9">
    <location>
        <begin position="237"/>
        <end position="289"/>
    </location>
</feature>
<evidence type="ECO:0000313" key="10">
    <source>
        <dbReference type="EMBL" id="GFG79267.1"/>
    </source>
</evidence>
<reference evidence="10 12" key="1">
    <citation type="journal article" date="2019" name="Emerg. Microbes Infect.">
        <title>Comprehensive subspecies identification of 175 nontuberculous mycobacteria species based on 7547 genomic profiles.</title>
        <authorList>
            <person name="Matsumoto Y."/>
            <person name="Kinjo T."/>
            <person name="Motooka D."/>
            <person name="Nabeya D."/>
            <person name="Jung N."/>
            <person name="Uechi K."/>
            <person name="Horii T."/>
            <person name="Iida T."/>
            <person name="Fujita J."/>
            <person name="Nakamura S."/>
        </authorList>
    </citation>
    <scope>NUCLEOTIDE SEQUENCE [LARGE SCALE GENOMIC DNA]</scope>
    <source>
        <strain evidence="10 12">JCM 18565</strain>
    </source>
</reference>
<organism evidence="11 13">
    <name type="scientific">Mycobacterium paragordonae</name>
    <dbReference type="NCBI Taxonomy" id="1389713"/>
    <lineage>
        <taxon>Bacteria</taxon>
        <taxon>Bacillati</taxon>
        <taxon>Actinomycetota</taxon>
        <taxon>Actinomycetes</taxon>
        <taxon>Mycobacteriales</taxon>
        <taxon>Mycobacteriaceae</taxon>
        <taxon>Mycobacterium</taxon>
    </lineage>
</organism>
<keyword evidence="5 7" id="KW-1133">Transmembrane helix</keyword>
<evidence type="ECO:0000256" key="1">
    <source>
        <dbReference type="ARBA" id="ARBA00004651"/>
    </source>
</evidence>
<dbReference type="GO" id="GO:0005886">
    <property type="term" value="C:plasma membrane"/>
    <property type="evidence" value="ECO:0007669"/>
    <property type="project" value="UniProtKB-SubCell"/>
</dbReference>
<dbReference type="Pfam" id="PF00211">
    <property type="entry name" value="Guanylate_cyc"/>
    <property type="match status" value="1"/>
</dbReference>
<dbReference type="Pfam" id="PF00672">
    <property type="entry name" value="HAMP"/>
    <property type="match status" value="1"/>
</dbReference>
<evidence type="ECO:0000313" key="13">
    <source>
        <dbReference type="Proteomes" id="UP001229081"/>
    </source>
</evidence>
<feature type="transmembrane region" description="Helical" evidence="7">
    <location>
        <begin position="182"/>
        <end position="206"/>
    </location>
</feature>
<name>A0AAJ1S4Z0_9MYCO</name>
<keyword evidence="6 7" id="KW-0472">Membrane</keyword>
<evidence type="ECO:0000256" key="4">
    <source>
        <dbReference type="ARBA" id="ARBA00022692"/>
    </source>
</evidence>
<evidence type="ECO:0000256" key="7">
    <source>
        <dbReference type="SAM" id="Phobius"/>
    </source>
</evidence>
<reference evidence="11" key="3">
    <citation type="submission" date="2023-06" db="EMBL/GenBank/DDBJ databases">
        <title>Identification of two novel mycobacterium reveal diversities and complexities of Mycobacterium gordonae clade.</title>
        <authorList>
            <person name="Matsumoto Y."/>
            <person name="Nakamura S."/>
            <person name="Motooka D."/>
            <person name="Fukushima K."/>
        </authorList>
    </citation>
    <scope>NUCLEOTIDE SEQUENCE</scope>
    <source>
        <strain evidence="11">TY812</strain>
    </source>
</reference>
<protein>
    <submittedName>
        <fullName evidence="10">Adenylate cyclase</fullName>
    </submittedName>
    <submittedName>
        <fullName evidence="11">Adenylate/guanylate cyclase domain-containing protein</fullName>
    </submittedName>
</protein>
<dbReference type="Gene3D" id="3.30.70.1230">
    <property type="entry name" value="Nucleotide cyclase"/>
    <property type="match status" value="1"/>
</dbReference>
<feature type="domain" description="Guanylate cyclase" evidence="8">
    <location>
        <begin position="327"/>
        <end position="449"/>
    </location>
</feature>
<dbReference type="InterPro" id="IPR050697">
    <property type="entry name" value="Adenylyl/Guanylyl_Cyclase_3/4"/>
</dbReference>
<dbReference type="RefSeq" id="WP_162951478.1">
    <property type="nucleotide sequence ID" value="NZ_BLKX01000001.1"/>
</dbReference>
<dbReference type="SUPFAM" id="SSF158472">
    <property type="entry name" value="HAMP domain-like"/>
    <property type="match status" value="1"/>
</dbReference>
<dbReference type="GO" id="GO:0035556">
    <property type="term" value="P:intracellular signal transduction"/>
    <property type="evidence" value="ECO:0007669"/>
    <property type="project" value="InterPro"/>
</dbReference>
<accession>A0AAJ1S4Z0</accession>
<dbReference type="EMBL" id="BLKX01000001">
    <property type="protein sequence ID" value="GFG79267.1"/>
    <property type="molecule type" value="Genomic_DNA"/>
</dbReference>
<dbReference type="InterPro" id="IPR029787">
    <property type="entry name" value="Nucleotide_cyclase"/>
</dbReference>
<keyword evidence="4 7" id="KW-0812">Transmembrane</keyword>
<feature type="transmembrane region" description="Helical" evidence="7">
    <location>
        <begin position="96"/>
        <end position="122"/>
    </location>
</feature>
<dbReference type="CDD" id="cd07302">
    <property type="entry name" value="CHD"/>
    <property type="match status" value="1"/>
</dbReference>
<dbReference type="PROSITE" id="PS50885">
    <property type="entry name" value="HAMP"/>
    <property type="match status" value="1"/>
</dbReference>
<dbReference type="PANTHER" id="PTHR43081:SF17">
    <property type="entry name" value="BLL5647 PROTEIN"/>
    <property type="match status" value="1"/>
</dbReference>
<dbReference type="SMART" id="SM00304">
    <property type="entry name" value="HAMP"/>
    <property type="match status" value="1"/>
</dbReference>
<evidence type="ECO:0000313" key="12">
    <source>
        <dbReference type="Proteomes" id="UP000465240"/>
    </source>
</evidence>
<comment type="caution">
    <text evidence="11">The sequence shown here is derived from an EMBL/GenBank/DDBJ whole genome shotgun (WGS) entry which is preliminary data.</text>
</comment>
<evidence type="ECO:0000313" key="11">
    <source>
        <dbReference type="EMBL" id="MDP7734979.1"/>
    </source>
</evidence>
<dbReference type="InterPro" id="IPR001054">
    <property type="entry name" value="A/G_cyclase"/>
</dbReference>
<proteinExistence type="inferred from homology"/>
<feature type="transmembrane region" description="Helical" evidence="7">
    <location>
        <begin position="51"/>
        <end position="76"/>
    </location>
</feature>
<dbReference type="Proteomes" id="UP001229081">
    <property type="component" value="Unassembled WGS sequence"/>
</dbReference>
<dbReference type="GO" id="GO:0004016">
    <property type="term" value="F:adenylate cyclase activity"/>
    <property type="evidence" value="ECO:0007669"/>
    <property type="project" value="UniProtKB-ARBA"/>
</dbReference>
<dbReference type="EMBL" id="JAUFSA010000001">
    <property type="protein sequence ID" value="MDP7734979.1"/>
    <property type="molecule type" value="Genomic_DNA"/>
</dbReference>
<feature type="transmembrane region" description="Helical" evidence="7">
    <location>
        <begin position="212"/>
        <end position="238"/>
    </location>
</feature>
<gene>
    <name evidence="10" type="ORF">MPRG_25430</name>
    <name evidence="11" type="ORF">QXL92_09505</name>
</gene>
<comment type="similarity">
    <text evidence="2">Belongs to the adenylyl cyclase class-3 family.</text>
</comment>
<dbReference type="GO" id="GO:0006171">
    <property type="term" value="P:cAMP biosynthetic process"/>
    <property type="evidence" value="ECO:0007669"/>
    <property type="project" value="TreeGrafter"/>
</dbReference>
<sequence>MGRRKFPVPWTTRAQLVLAALFPNVLGAAVIGVTTFWALPSGHALSERHVLQLNVVVMAVYVGAAALTAVVCGLLATTYRSGGDSGGEEVQARKRVLMAIPLRTATIHGAVWVTAGVILVVINLEAPWLATTLGVSVLLGSFVTTAVAYWLCTRILRPFVAEVLTDSPPTAARGPGLRLRAVSAWTLGTGVPLLQLLLVGASALVIDYSGRRLAIVVLVLGGCAAVSGLAITAFTGAVSADPIDEVRRGMRRVERGDFDVTVPVFDASELGLLQAGFNTMAGGLRERERLRDLFGRHVGRDVARLAEQGASENGVQATLGGVSCEAAALFVDLVGSSRLAERMTPEALVKMLNEFFAVVVDVVERHQGLVNKFEGDAVLAIFGAPVELADCAGAALAAARELGRQLNHSEIRAGIGVSAGTVVAGNVGESRRYEYTVIGDPVNEAARLTEVAKQQGGVAASGAALTRAADGEARHWRVLTTAVLRGRDSSTEIVVPADPDE</sequence>
<reference evidence="10" key="2">
    <citation type="submission" date="2020-02" db="EMBL/GenBank/DDBJ databases">
        <authorList>
            <person name="Matsumoto Y."/>
            <person name="Kinjo T."/>
            <person name="Motooka D."/>
            <person name="Nabeya D."/>
            <person name="Jung N."/>
            <person name="Uechi K."/>
            <person name="Horii T."/>
            <person name="Iida T."/>
            <person name="Fujita J."/>
            <person name="Nakamura S."/>
        </authorList>
    </citation>
    <scope>NUCLEOTIDE SEQUENCE</scope>
    <source>
        <strain evidence="10">JCM 18565</strain>
    </source>
</reference>
<evidence type="ECO:0000256" key="2">
    <source>
        <dbReference type="ARBA" id="ARBA00005381"/>
    </source>
</evidence>
<dbReference type="SUPFAM" id="SSF55073">
    <property type="entry name" value="Nucleotide cyclase"/>
    <property type="match status" value="1"/>
</dbReference>
<comment type="subcellular location">
    <subcellularLocation>
        <location evidence="1">Cell membrane</location>
        <topology evidence="1">Multi-pass membrane protein</topology>
    </subcellularLocation>
</comment>
<dbReference type="Gene3D" id="6.10.340.10">
    <property type="match status" value="1"/>
</dbReference>
<evidence type="ECO:0000259" key="9">
    <source>
        <dbReference type="PROSITE" id="PS50885"/>
    </source>
</evidence>
<evidence type="ECO:0000259" key="8">
    <source>
        <dbReference type="PROSITE" id="PS50125"/>
    </source>
</evidence>
<keyword evidence="3" id="KW-1003">Cell membrane</keyword>
<keyword evidence="12" id="KW-1185">Reference proteome</keyword>
<dbReference type="SMART" id="SM00044">
    <property type="entry name" value="CYCc"/>
    <property type="match status" value="1"/>
</dbReference>
<evidence type="ECO:0000256" key="6">
    <source>
        <dbReference type="ARBA" id="ARBA00023136"/>
    </source>
</evidence>
<dbReference type="InterPro" id="IPR003660">
    <property type="entry name" value="HAMP_dom"/>
</dbReference>
<dbReference type="PANTHER" id="PTHR43081">
    <property type="entry name" value="ADENYLATE CYCLASE, TERMINAL-DIFFERENTIATION SPECIFIC-RELATED"/>
    <property type="match status" value="1"/>
</dbReference>
<evidence type="ECO:0000256" key="5">
    <source>
        <dbReference type="ARBA" id="ARBA00022989"/>
    </source>
</evidence>
<evidence type="ECO:0000256" key="3">
    <source>
        <dbReference type="ARBA" id="ARBA00022475"/>
    </source>
</evidence>
<dbReference type="AlphaFoldDB" id="A0AAJ1S4Z0"/>